<dbReference type="EMBL" id="CAWUPB010001199">
    <property type="protein sequence ID" value="CAK7357539.1"/>
    <property type="molecule type" value="Genomic_DNA"/>
</dbReference>
<reference evidence="1 2" key="1">
    <citation type="submission" date="2024-01" db="EMBL/GenBank/DDBJ databases">
        <authorList>
            <person name="Waweru B."/>
        </authorList>
    </citation>
    <scope>NUCLEOTIDE SEQUENCE [LARGE SCALE GENOMIC DNA]</scope>
</reference>
<dbReference type="Proteomes" id="UP001314170">
    <property type="component" value="Unassembled WGS sequence"/>
</dbReference>
<proteinExistence type="predicted"/>
<gene>
    <name evidence="1" type="ORF">DCAF_LOCUS27828</name>
</gene>
<sequence>MGLETCFVEAEAMKISSYGLHFIIPFAVNVFIPLIPIVEPGHEVNLITHKDGCKWSAIIPQVMSYVSYTKIDSEDLPTLSTKHSAVALLDSCCLLSDLLDDVDDDMNDDYAVAAISYFGLP</sequence>
<protein>
    <submittedName>
        <fullName evidence="1">Uncharacterized protein</fullName>
    </submittedName>
</protein>
<evidence type="ECO:0000313" key="2">
    <source>
        <dbReference type="Proteomes" id="UP001314170"/>
    </source>
</evidence>
<organism evidence="1 2">
    <name type="scientific">Dovyalis caffra</name>
    <dbReference type="NCBI Taxonomy" id="77055"/>
    <lineage>
        <taxon>Eukaryota</taxon>
        <taxon>Viridiplantae</taxon>
        <taxon>Streptophyta</taxon>
        <taxon>Embryophyta</taxon>
        <taxon>Tracheophyta</taxon>
        <taxon>Spermatophyta</taxon>
        <taxon>Magnoliopsida</taxon>
        <taxon>eudicotyledons</taxon>
        <taxon>Gunneridae</taxon>
        <taxon>Pentapetalae</taxon>
        <taxon>rosids</taxon>
        <taxon>fabids</taxon>
        <taxon>Malpighiales</taxon>
        <taxon>Salicaceae</taxon>
        <taxon>Flacourtieae</taxon>
        <taxon>Dovyalis</taxon>
    </lineage>
</organism>
<accession>A0AAV1SY60</accession>
<keyword evidence="2" id="KW-1185">Reference proteome</keyword>
<comment type="caution">
    <text evidence="1">The sequence shown here is derived from an EMBL/GenBank/DDBJ whole genome shotgun (WGS) entry which is preliminary data.</text>
</comment>
<evidence type="ECO:0000313" key="1">
    <source>
        <dbReference type="EMBL" id="CAK7357539.1"/>
    </source>
</evidence>
<dbReference type="AlphaFoldDB" id="A0AAV1SY60"/>
<name>A0AAV1SY60_9ROSI</name>